<comment type="caution">
    <text evidence="1">The sequence shown here is derived from an EMBL/GenBank/DDBJ whole genome shotgun (WGS) entry which is preliminary data.</text>
</comment>
<sequence length="75" mass="8230">MVVFERELHCGLANVCTLNICDSALLLHGFTSSCFYKSCFTQVCGGEVIRPLPDLVQMWCLSQAPDSPSLFLSSV</sequence>
<reference evidence="2" key="1">
    <citation type="journal article" date="2022" name="Mol. Ecol. Resour.">
        <title>The genomes of chicory, endive, great burdock and yacon provide insights into Asteraceae palaeo-polyploidization history and plant inulin production.</title>
        <authorList>
            <person name="Fan W."/>
            <person name="Wang S."/>
            <person name="Wang H."/>
            <person name="Wang A."/>
            <person name="Jiang F."/>
            <person name="Liu H."/>
            <person name="Zhao H."/>
            <person name="Xu D."/>
            <person name="Zhang Y."/>
        </authorList>
    </citation>
    <scope>NUCLEOTIDE SEQUENCE [LARGE SCALE GENOMIC DNA]</scope>
    <source>
        <strain evidence="2">cv. Yunnan</strain>
    </source>
</reference>
<evidence type="ECO:0000313" key="1">
    <source>
        <dbReference type="EMBL" id="KAI3675685.1"/>
    </source>
</evidence>
<evidence type="ECO:0000313" key="2">
    <source>
        <dbReference type="Proteomes" id="UP001056120"/>
    </source>
</evidence>
<reference evidence="1 2" key="2">
    <citation type="journal article" date="2022" name="Mol. Ecol. Resour.">
        <title>The genomes of chicory, endive, great burdock and yacon provide insights into Asteraceae paleo-polyploidization history and plant inulin production.</title>
        <authorList>
            <person name="Fan W."/>
            <person name="Wang S."/>
            <person name="Wang H."/>
            <person name="Wang A."/>
            <person name="Jiang F."/>
            <person name="Liu H."/>
            <person name="Zhao H."/>
            <person name="Xu D."/>
            <person name="Zhang Y."/>
        </authorList>
    </citation>
    <scope>NUCLEOTIDE SEQUENCE [LARGE SCALE GENOMIC DNA]</scope>
    <source>
        <strain evidence="2">cv. Yunnan</strain>
        <tissue evidence="1">Leaves</tissue>
    </source>
</reference>
<dbReference type="EMBL" id="CM042046">
    <property type="protein sequence ID" value="KAI3675685.1"/>
    <property type="molecule type" value="Genomic_DNA"/>
</dbReference>
<dbReference type="Proteomes" id="UP001056120">
    <property type="component" value="Linkage Group LG29"/>
</dbReference>
<gene>
    <name evidence="1" type="ORF">L1987_85277</name>
</gene>
<proteinExistence type="predicted"/>
<organism evidence="1 2">
    <name type="scientific">Smallanthus sonchifolius</name>
    <dbReference type="NCBI Taxonomy" id="185202"/>
    <lineage>
        <taxon>Eukaryota</taxon>
        <taxon>Viridiplantae</taxon>
        <taxon>Streptophyta</taxon>
        <taxon>Embryophyta</taxon>
        <taxon>Tracheophyta</taxon>
        <taxon>Spermatophyta</taxon>
        <taxon>Magnoliopsida</taxon>
        <taxon>eudicotyledons</taxon>
        <taxon>Gunneridae</taxon>
        <taxon>Pentapetalae</taxon>
        <taxon>asterids</taxon>
        <taxon>campanulids</taxon>
        <taxon>Asterales</taxon>
        <taxon>Asteraceae</taxon>
        <taxon>Asteroideae</taxon>
        <taxon>Heliantheae alliance</taxon>
        <taxon>Millerieae</taxon>
        <taxon>Smallanthus</taxon>
    </lineage>
</organism>
<keyword evidence="2" id="KW-1185">Reference proteome</keyword>
<protein>
    <submittedName>
        <fullName evidence="1">Uncharacterized protein</fullName>
    </submittedName>
</protein>
<accession>A0ACB8XX95</accession>
<name>A0ACB8XX95_9ASTR</name>